<feature type="compositionally biased region" description="Basic residues" evidence="1">
    <location>
        <begin position="375"/>
        <end position="386"/>
    </location>
</feature>
<sequence>MNADLSLDVPEVQVLINFPADPDGFYWHHRILLCRVSGASWMTLTPDHEVQQHDLSTLVHRVLNRRSPFPADIVDEVYAHDPIGRAALNGFKRQAQTMAVILGEGVLPDTESTQWVICDPNHSQFGEVVDEAMLENEATGLAFSQKGVVLKDGEEIFIERVASDQIETWKREKRLGSADVRLLGDHKDASGKRRLELATAVSLMKEVKDDDFPIAGVRACKELHEAVLGGPGNFVSYHSEWLRLSGVSRRSSAAHAHAALCEGLRLLHHYDQIDASSVAIGEHLSRWLIQIELAVERSPSAPNFDGLDILAGTSTLQDGRASTARFTEWVSTRMRERATLWKQERLFQQERRHQRGRNVAAEDDDDDDDEDAGKGGRKGKKKKKTKKPDGTPDNPSGSGSKLREGLRAESAETSLHRRADEAFKCLNELAAVPFDETVRTSTASLTKVQEWIVKDVLRRISQHGHAPDLTEQAALDEIVSSEHLYEQEANHLVGFDISRIKVLQRQARPSLTVDLASPEAKAYLLNYRELIERPAFELEADGFQESLPTPYWDPLLRRSRKKRVELYQALFRCSLLSFRRREKARAAFFTVRKKDNYHQRLIIDARQANAFHHRPPTTRLATPAGMVSLDFSPETLEANGFGGIAGNGDDDDDSRIPISPHAETGDVGDCFYNFLVPQLASWFSLGDWFTGAELSALGMNPGTIFDDDSQRDSPLEDSESVVACFSGMAMGWSWSLFLANESVVHQSSFPRQWDQDDIIRDKAPPPLVQPGRPAVGIYVDNIQVLAGGAGEASSRMLGIANRFSQLGIPYDIDDVHDKVEVESLGMKFDFAGRVAAMPKPRRTWRLWLATRCLLKRRRVHGKVLQVWLGHVTHHFALTRCCMSSLSACYRFAEEHKGHRAVVWPSVKKELRHCLGLFFLVEMDLSAPTSPEVHVGDSADLGYSLMTTQASHEEIRAELRFKERWRFITSSEPVRSCPLPPPQGECQSSAFVTDPLQEFHYMGSRRNAGLGRSTQFGRWLGEQVKDPQWEQWLRERHARFEAAHRPRISLIHGPGVPPVASTWDTADRWRLLVARPWDHPSEHINAKS</sequence>
<dbReference type="Proteomes" id="UP001152797">
    <property type="component" value="Unassembled WGS sequence"/>
</dbReference>
<proteinExistence type="predicted"/>
<dbReference type="OrthoDB" id="411053at2759"/>
<keyword evidence="4" id="KW-1185">Reference proteome</keyword>
<organism evidence="2">
    <name type="scientific">Cladocopium goreaui</name>
    <dbReference type="NCBI Taxonomy" id="2562237"/>
    <lineage>
        <taxon>Eukaryota</taxon>
        <taxon>Sar</taxon>
        <taxon>Alveolata</taxon>
        <taxon>Dinophyceae</taxon>
        <taxon>Suessiales</taxon>
        <taxon>Symbiodiniaceae</taxon>
        <taxon>Cladocopium</taxon>
    </lineage>
</organism>
<reference evidence="3 4" key="2">
    <citation type="submission" date="2024-05" db="EMBL/GenBank/DDBJ databases">
        <authorList>
            <person name="Chen Y."/>
            <person name="Shah S."/>
            <person name="Dougan E. K."/>
            <person name="Thang M."/>
            <person name="Chan C."/>
        </authorList>
    </citation>
    <scope>NUCLEOTIDE SEQUENCE [LARGE SCALE GENOMIC DNA]</scope>
</reference>
<evidence type="ECO:0000313" key="4">
    <source>
        <dbReference type="Proteomes" id="UP001152797"/>
    </source>
</evidence>
<feature type="region of interest" description="Disordered" evidence="1">
    <location>
        <begin position="350"/>
        <end position="413"/>
    </location>
</feature>
<reference evidence="2" key="1">
    <citation type="submission" date="2022-10" db="EMBL/GenBank/DDBJ databases">
        <authorList>
            <person name="Chen Y."/>
            <person name="Dougan E. K."/>
            <person name="Chan C."/>
            <person name="Rhodes N."/>
            <person name="Thang M."/>
        </authorList>
    </citation>
    <scope>NUCLEOTIDE SEQUENCE</scope>
</reference>
<comment type="caution">
    <text evidence="2">The sequence shown here is derived from an EMBL/GenBank/DDBJ whole genome shotgun (WGS) entry which is preliminary data.</text>
</comment>
<name>A0A9P1GCU1_9DINO</name>
<dbReference type="AlphaFoldDB" id="A0A9P1GCU1"/>
<feature type="compositionally biased region" description="Basic and acidic residues" evidence="1">
    <location>
        <begin position="401"/>
        <end position="413"/>
    </location>
</feature>
<evidence type="ECO:0000313" key="3">
    <source>
        <dbReference type="EMBL" id="CAL4792950.1"/>
    </source>
</evidence>
<dbReference type="EMBL" id="CAMXCT020003668">
    <property type="protein sequence ID" value="CAL1159013.1"/>
    <property type="molecule type" value="Genomic_DNA"/>
</dbReference>
<accession>A0A9P1GCU1</accession>
<feature type="compositionally biased region" description="Acidic residues" evidence="1">
    <location>
        <begin position="361"/>
        <end position="371"/>
    </location>
</feature>
<evidence type="ECO:0000313" key="2">
    <source>
        <dbReference type="EMBL" id="CAI4005638.1"/>
    </source>
</evidence>
<dbReference type="EMBL" id="CAMXCT010003668">
    <property type="protein sequence ID" value="CAI4005638.1"/>
    <property type="molecule type" value="Genomic_DNA"/>
</dbReference>
<dbReference type="EMBL" id="CAMXCT030003668">
    <property type="protein sequence ID" value="CAL4792950.1"/>
    <property type="molecule type" value="Genomic_DNA"/>
</dbReference>
<gene>
    <name evidence="2" type="ORF">C1SCF055_LOCUS31346</name>
</gene>
<evidence type="ECO:0000256" key="1">
    <source>
        <dbReference type="SAM" id="MobiDB-lite"/>
    </source>
</evidence>
<protein>
    <submittedName>
        <fullName evidence="2">Uncharacterized protein</fullName>
    </submittedName>
</protein>